<dbReference type="PANTHER" id="PTHR33490">
    <property type="entry name" value="BLR5614 PROTEIN-RELATED"/>
    <property type="match status" value="1"/>
</dbReference>
<dbReference type="InterPro" id="IPR038765">
    <property type="entry name" value="Papain-like_cys_pep_sf"/>
</dbReference>
<protein>
    <submittedName>
        <fullName evidence="3">Transglutaminase</fullName>
    </submittedName>
</protein>
<feature type="domain" description="Transglutaminase-like" evidence="2">
    <location>
        <begin position="171"/>
        <end position="239"/>
    </location>
</feature>
<dbReference type="EMBL" id="LYXE01000041">
    <property type="protein sequence ID" value="PDW00487.1"/>
    <property type="molecule type" value="Genomic_DNA"/>
</dbReference>
<dbReference type="SMART" id="SM00460">
    <property type="entry name" value="TGc"/>
    <property type="match status" value="1"/>
</dbReference>
<feature type="compositionally biased region" description="Acidic residues" evidence="1">
    <location>
        <begin position="305"/>
        <end position="318"/>
    </location>
</feature>
<dbReference type="InterPro" id="IPR013589">
    <property type="entry name" value="Bac_transglu_N"/>
</dbReference>
<reference evidence="3 4" key="1">
    <citation type="submission" date="2016-05" db="EMBL/GenBank/DDBJ databases">
        <authorList>
            <person name="Lavstsen T."/>
            <person name="Jespersen J.S."/>
        </authorList>
    </citation>
    <scope>NUCLEOTIDE SEQUENCE [LARGE SCALE GENOMIC DNA]</scope>
    <source>
        <strain evidence="3 4">B7-9</strain>
    </source>
</reference>
<evidence type="ECO:0000259" key="2">
    <source>
        <dbReference type="SMART" id="SM00460"/>
    </source>
</evidence>
<dbReference type="OrthoDB" id="9787782at2"/>
<proteinExistence type="predicted"/>
<sequence>MYYSILHKTRYRYSAPVTENVTEVRMQPRSEGLQRCLSFKLTTTPSARVNSYTDSFGNIIHHFDIPAPHRSITLTAEALVILPPFDPLPQALDPAAWYQLDALKSNEDVWDFLVPSHFARPTAELKRLAQELDLRRRDDPLSLLCELNRRIYEVFDYDVEQTTVESPIDVALNSRRGVCQDFAHIMIALVRLLGVPCRYVSGYLFHRVEDHDRSEQDATHAWVEALLPGLGWIGFDPTNNLIAADRHIRTAVGRDYADVPPTRGVFKGRAESHLAVGVKVMPTEAPIPAEEVQTKPLGGAVLPPDEPESEEQQQEQQQ</sequence>
<dbReference type="Pfam" id="PF08379">
    <property type="entry name" value="Bact_transglu_N"/>
    <property type="match status" value="1"/>
</dbReference>
<evidence type="ECO:0000256" key="1">
    <source>
        <dbReference type="SAM" id="MobiDB-lite"/>
    </source>
</evidence>
<evidence type="ECO:0000313" key="4">
    <source>
        <dbReference type="Proteomes" id="UP000220922"/>
    </source>
</evidence>
<keyword evidence="4" id="KW-1185">Reference proteome</keyword>
<dbReference type="Proteomes" id="UP000220922">
    <property type="component" value="Unassembled WGS sequence"/>
</dbReference>
<dbReference type="SUPFAM" id="SSF54001">
    <property type="entry name" value="Cysteine proteinases"/>
    <property type="match status" value="1"/>
</dbReference>
<dbReference type="InterPro" id="IPR002931">
    <property type="entry name" value="Transglutaminase-like"/>
</dbReference>
<name>A0A2H3LD72_9CHLR</name>
<dbReference type="RefSeq" id="WP_097651029.1">
    <property type="nucleotide sequence ID" value="NZ_LYXE01000041.1"/>
</dbReference>
<accession>A0A2H3LD72</accession>
<evidence type="ECO:0000313" key="3">
    <source>
        <dbReference type="EMBL" id="PDW00487.1"/>
    </source>
</evidence>
<gene>
    <name evidence="3" type="ORF">A9Q02_09885</name>
</gene>
<feature type="region of interest" description="Disordered" evidence="1">
    <location>
        <begin position="286"/>
        <end position="318"/>
    </location>
</feature>
<organism evidence="3 4">
    <name type="scientific">Candidatus Chloroploca asiatica</name>
    <dbReference type="NCBI Taxonomy" id="1506545"/>
    <lineage>
        <taxon>Bacteria</taxon>
        <taxon>Bacillati</taxon>
        <taxon>Chloroflexota</taxon>
        <taxon>Chloroflexia</taxon>
        <taxon>Chloroflexales</taxon>
        <taxon>Chloroflexineae</taxon>
        <taxon>Oscillochloridaceae</taxon>
        <taxon>Candidatus Chloroploca</taxon>
    </lineage>
</organism>
<dbReference type="Gene3D" id="3.10.620.30">
    <property type="match status" value="1"/>
</dbReference>
<dbReference type="PANTHER" id="PTHR33490:SF6">
    <property type="entry name" value="SLL1049 PROTEIN"/>
    <property type="match status" value="1"/>
</dbReference>
<comment type="caution">
    <text evidence="3">The sequence shown here is derived from an EMBL/GenBank/DDBJ whole genome shotgun (WGS) entry which is preliminary data.</text>
</comment>
<dbReference type="Pfam" id="PF01841">
    <property type="entry name" value="Transglut_core"/>
    <property type="match status" value="1"/>
</dbReference>
<dbReference type="AlphaFoldDB" id="A0A2H3LD72"/>